<evidence type="ECO:0000256" key="8">
    <source>
        <dbReference type="ARBA" id="ARBA00032448"/>
    </source>
</evidence>
<evidence type="ECO:0000256" key="2">
    <source>
        <dbReference type="ARBA" id="ARBA00006706"/>
    </source>
</evidence>
<evidence type="ECO:0000256" key="1">
    <source>
        <dbReference type="ARBA" id="ARBA00001946"/>
    </source>
</evidence>
<reference evidence="13 14" key="1">
    <citation type="journal article" date="2012" name="Science">
        <title>The Paleozoic origin of enzymatic lignin decomposition reconstructed from 31 fungal genomes.</title>
        <authorList>
            <person name="Floudas D."/>
            <person name="Binder M."/>
            <person name="Riley R."/>
            <person name="Barry K."/>
            <person name="Blanchette R.A."/>
            <person name="Henrissat B."/>
            <person name="Martinez A.T."/>
            <person name="Otillar R."/>
            <person name="Spatafora J.W."/>
            <person name="Yadav J.S."/>
            <person name="Aerts A."/>
            <person name="Benoit I."/>
            <person name="Boyd A."/>
            <person name="Carlson A."/>
            <person name="Copeland A."/>
            <person name="Coutinho P.M."/>
            <person name="de Vries R.P."/>
            <person name="Ferreira P."/>
            <person name="Findley K."/>
            <person name="Foster B."/>
            <person name="Gaskell J."/>
            <person name="Glotzer D."/>
            <person name="Gorecki P."/>
            <person name="Heitman J."/>
            <person name="Hesse C."/>
            <person name="Hori C."/>
            <person name="Igarashi K."/>
            <person name="Jurgens J.A."/>
            <person name="Kallen N."/>
            <person name="Kersten P."/>
            <person name="Kohler A."/>
            <person name="Kuees U."/>
            <person name="Kumar T.K.A."/>
            <person name="Kuo A."/>
            <person name="LaButti K."/>
            <person name="Larrondo L.F."/>
            <person name="Lindquist E."/>
            <person name="Ling A."/>
            <person name="Lombard V."/>
            <person name="Lucas S."/>
            <person name="Lundell T."/>
            <person name="Martin R."/>
            <person name="McLaughlin D.J."/>
            <person name="Morgenstern I."/>
            <person name="Morin E."/>
            <person name="Murat C."/>
            <person name="Nagy L.G."/>
            <person name="Nolan M."/>
            <person name="Ohm R.A."/>
            <person name="Patyshakuliyeva A."/>
            <person name="Rokas A."/>
            <person name="Ruiz-Duenas F.J."/>
            <person name="Sabat G."/>
            <person name="Salamov A."/>
            <person name="Samejima M."/>
            <person name="Schmutz J."/>
            <person name="Slot J.C."/>
            <person name="St John F."/>
            <person name="Stenlid J."/>
            <person name="Sun H."/>
            <person name="Sun S."/>
            <person name="Syed K."/>
            <person name="Tsang A."/>
            <person name="Wiebenga A."/>
            <person name="Young D."/>
            <person name="Pisabarro A."/>
            <person name="Eastwood D.C."/>
            <person name="Martin F."/>
            <person name="Cullen D."/>
            <person name="Grigoriev I.V."/>
            <person name="Hibbett D.S."/>
        </authorList>
    </citation>
    <scope>NUCLEOTIDE SEQUENCE [LARGE SCALE GENOMIC DNA]</scope>
    <source>
        <strain evidence="13 14">ATCC 11539</strain>
    </source>
</reference>
<keyword evidence="11" id="KW-0808">Transferase</keyword>
<dbReference type="GO" id="GO:0046872">
    <property type="term" value="F:metal ion binding"/>
    <property type="evidence" value="ECO:0007669"/>
    <property type="project" value="UniProtKB-KW"/>
</dbReference>
<evidence type="ECO:0000256" key="5">
    <source>
        <dbReference type="ARBA" id="ARBA00032052"/>
    </source>
</evidence>
<dbReference type="InterPro" id="IPR008949">
    <property type="entry name" value="Isoprenoid_synthase_dom_sf"/>
</dbReference>
<dbReference type="HOGENOM" id="CLU_014015_6_0_1"/>
<gene>
    <name evidence="13" type="ORF">GLOTRDRAFT_117487</name>
</gene>
<dbReference type="InterPro" id="IPR000092">
    <property type="entry name" value="Polyprenyl_synt"/>
</dbReference>
<evidence type="ECO:0000256" key="9">
    <source>
        <dbReference type="ARBA" id="ARBA00032873"/>
    </source>
</evidence>
<dbReference type="CDD" id="cd00685">
    <property type="entry name" value="Trans_IPPS_HT"/>
    <property type="match status" value="1"/>
</dbReference>
<dbReference type="PROSITE" id="PS00444">
    <property type="entry name" value="POLYPRENYL_SYNTHASE_2"/>
    <property type="match status" value="1"/>
</dbReference>
<evidence type="ECO:0000256" key="4">
    <source>
        <dbReference type="ARBA" id="ARBA00022842"/>
    </source>
</evidence>
<dbReference type="GeneID" id="19300352"/>
<evidence type="ECO:0000256" key="7">
    <source>
        <dbReference type="ARBA" id="ARBA00032424"/>
    </source>
</evidence>
<dbReference type="eggNOG" id="KOG0777">
    <property type="taxonomic scope" value="Eukaryota"/>
</dbReference>
<dbReference type="InterPro" id="IPR033749">
    <property type="entry name" value="Polyprenyl_synt_CS"/>
</dbReference>
<dbReference type="OrthoDB" id="6921389at2759"/>
<dbReference type="GO" id="GO:0004659">
    <property type="term" value="F:prenyltransferase activity"/>
    <property type="evidence" value="ECO:0007669"/>
    <property type="project" value="InterPro"/>
</dbReference>
<proteinExistence type="inferred from homology"/>
<evidence type="ECO:0000256" key="6">
    <source>
        <dbReference type="ARBA" id="ARBA00032380"/>
    </source>
</evidence>
<comment type="similarity">
    <text evidence="2 11">Belongs to the FPP/GGPP synthase family.</text>
</comment>
<keyword evidence="4" id="KW-0460">Magnesium</keyword>
<keyword evidence="3" id="KW-0479">Metal-binding</keyword>
<feature type="region of interest" description="Disordered" evidence="12">
    <location>
        <begin position="1"/>
        <end position="22"/>
    </location>
</feature>
<dbReference type="SUPFAM" id="SSF48576">
    <property type="entry name" value="Terpenoid synthases"/>
    <property type="match status" value="1"/>
</dbReference>
<dbReference type="RefSeq" id="XP_007869037.1">
    <property type="nucleotide sequence ID" value="XM_007870846.1"/>
</dbReference>
<dbReference type="Gene3D" id="1.10.600.10">
    <property type="entry name" value="Farnesyl Diphosphate Synthase"/>
    <property type="match status" value="1"/>
</dbReference>
<feature type="compositionally biased region" description="Polar residues" evidence="12">
    <location>
        <begin position="1"/>
        <end position="21"/>
    </location>
</feature>
<dbReference type="KEGG" id="gtr:GLOTRDRAFT_117487"/>
<keyword evidence="14" id="KW-1185">Reference proteome</keyword>
<protein>
    <recommendedName>
        <fullName evidence="9">(2E,6E)-farnesyl diphosphate synthase</fullName>
    </recommendedName>
    <alternativeName>
        <fullName evidence="8">Dimethylallyltranstransferase</fullName>
    </alternativeName>
    <alternativeName>
        <fullName evidence="7">Farnesyl diphosphate synthase</fullName>
    </alternativeName>
    <alternativeName>
        <fullName evidence="5">Farnesyltranstransferase</fullName>
    </alternativeName>
    <alternativeName>
        <fullName evidence="10">Geranylgeranyl diphosphate synthase</fullName>
    </alternativeName>
    <alternativeName>
        <fullName evidence="6">Geranyltranstransferase</fullName>
    </alternativeName>
</protein>
<dbReference type="PROSITE" id="PS00723">
    <property type="entry name" value="POLYPRENYL_SYNTHASE_1"/>
    <property type="match status" value="1"/>
</dbReference>
<evidence type="ECO:0000313" key="14">
    <source>
        <dbReference type="Proteomes" id="UP000030669"/>
    </source>
</evidence>
<dbReference type="GO" id="GO:0008299">
    <property type="term" value="P:isoprenoid biosynthetic process"/>
    <property type="evidence" value="ECO:0007669"/>
    <property type="project" value="InterPro"/>
</dbReference>
<organism evidence="13 14">
    <name type="scientific">Gloeophyllum trabeum (strain ATCC 11539 / FP-39264 / Madison 617)</name>
    <name type="common">Brown rot fungus</name>
    <dbReference type="NCBI Taxonomy" id="670483"/>
    <lineage>
        <taxon>Eukaryota</taxon>
        <taxon>Fungi</taxon>
        <taxon>Dikarya</taxon>
        <taxon>Basidiomycota</taxon>
        <taxon>Agaricomycotina</taxon>
        <taxon>Agaricomycetes</taxon>
        <taxon>Gloeophyllales</taxon>
        <taxon>Gloeophyllaceae</taxon>
        <taxon>Gloeophyllum</taxon>
    </lineage>
</organism>
<evidence type="ECO:0000256" key="12">
    <source>
        <dbReference type="SAM" id="MobiDB-lite"/>
    </source>
</evidence>
<dbReference type="PANTHER" id="PTHR12001">
    <property type="entry name" value="GERANYLGERANYL PYROPHOSPHATE SYNTHASE"/>
    <property type="match status" value="1"/>
</dbReference>
<dbReference type="AlphaFoldDB" id="S7PZQ6"/>
<dbReference type="STRING" id="670483.S7PZQ6"/>
<dbReference type="SFLD" id="SFLDS00005">
    <property type="entry name" value="Isoprenoid_Synthase_Type_I"/>
    <property type="match status" value="1"/>
</dbReference>
<accession>S7PZQ6</accession>
<sequence length="331" mass="37436">MALNQAPTPAAPQNGQTTGRTAPTYEFCRTAQWSPEDEERILEPYKYITSTSGKDIRTRMINAFNLWLDVPEDKLAVIGRVIGMLHNASLLIDDVEDDSQLRRGSPVAHKIYGIPQVINTANYVYFQAFAELSRIKSSDPSTDLNSIVIEELLNLHRGQGLDLLWRDALECPSERDYILMVNNKTGGLFQLAIRLMMATARRNIGLNYIPFVNDFGIFFQIRDDFCNLCAKDYATNKGYAEDLTEGKFSFPIVHGVNSNRNDRSLLSILQKRTTSPILKDHAIAYLKNRTHSFEYTQRVLYKLECQVRGELEQLGGNPGLEAIVDLLSQPI</sequence>
<dbReference type="Pfam" id="PF00348">
    <property type="entry name" value="polyprenyl_synt"/>
    <property type="match status" value="1"/>
</dbReference>
<dbReference type="EMBL" id="KB469307">
    <property type="protein sequence ID" value="EPQ52777.1"/>
    <property type="molecule type" value="Genomic_DNA"/>
</dbReference>
<dbReference type="PANTHER" id="PTHR12001:SF44">
    <property type="entry name" value="GERANYLGERANYL PYROPHOSPHATE SYNTHASE"/>
    <property type="match status" value="1"/>
</dbReference>
<evidence type="ECO:0000313" key="13">
    <source>
        <dbReference type="EMBL" id="EPQ52777.1"/>
    </source>
</evidence>
<dbReference type="OMA" id="CAFLEML"/>
<evidence type="ECO:0000256" key="3">
    <source>
        <dbReference type="ARBA" id="ARBA00022723"/>
    </source>
</evidence>
<name>S7PZQ6_GLOTA</name>
<evidence type="ECO:0000256" key="10">
    <source>
        <dbReference type="ARBA" id="ARBA00033096"/>
    </source>
</evidence>
<comment type="cofactor">
    <cofactor evidence="1">
        <name>Mg(2+)</name>
        <dbReference type="ChEBI" id="CHEBI:18420"/>
    </cofactor>
</comment>
<dbReference type="Proteomes" id="UP000030669">
    <property type="component" value="Unassembled WGS sequence"/>
</dbReference>
<evidence type="ECO:0000256" key="11">
    <source>
        <dbReference type="RuleBase" id="RU004466"/>
    </source>
</evidence>